<dbReference type="STRING" id="316067.Geob_0988"/>
<dbReference type="RefSeq" id="WP_012646079.1">
    <property type="nucleotide sequence ID" value="NC_011979.1"/>
</dbReference>
<dbReference type="KEGG" id="geo:Geob_0988"/>
<dbReference type="Gene3D" id="1.10.10.10">
    <property type="entry name" value="Winged helix-like DNA-binding domain superfamily/Winged helix DNA-binding domain"/>
    <property type="match status" value="1"/>
</dbReference>
<dbReference type="HOGENOM" id="CLU_1684039_0_0_7"/>
<sequence length="156" mass="17741">MYNLRLDQSPLRSAGQACDVVQKKKMNESETYSWIFLSVPEKPASLQEVIATADGLNHAIPTHKELQTSLGWLIQQGLVCKVGKKYSLTEEGIELRKNLTKKSKTLMKSWNMVAKKFETMVGASAIEEDVTENDVARAYSAYKKCFWQTYEKLKKT</sequence>
<evidence type="ECO:0000313" key="1">
    <source>
        <dbReference type="EMBL" id="ACM19350.1"/>
    </source>
</evidence>
<proteinExistence type="predicted"/>
<protein>
    <submittedName>
        <fullName evidence="1">Uncharacterized protein</fullName>
    </submittedName>
</protein>
<name>B9M2H1_GEODF</name>
<accession>B9M2H1</accession>
<reference evidence="1 2" key="1">
    <citation type="submission" date="2009-01" db="EMBL/GenBank/DDBJ databases">
        <title>Complete sequence of Geobacter sp. FRC-32.</title>
        <authorList>
            <consortium name="US DOE Joint Genome Institute"/>
            <person name="Lucas S."/>
            <person name="Copeland A."/>
            <person name="Lapidus A."/>
            <person name="Glavina del Rio T."/>
            <person name="Dalin E."/>
            <person name="Tice H."/>
            <person name="Bruce D."/>
            <person name="Goodwin L."/>
            <person name="Pitluck S."/>
            <person name="Saunders E."/>
            <person name="Brettin T."/>
            <person name="Detter J.C."/>
            <person name="Han C."/>
            <person name="Larimer F."/>
            <person name="Land M."/>
            <person name="Hauser L."/>
            <person name="Kyrpides N."/>
            <person name="Ovchinnikova G."/>
            <person name="Kostka J."/>
            <person name="Richardson P."/>
        </authorList>
    </citation>
    <scope>NUCLEOTIDE SEQUENCE [LARGE SCALE GENOMIC DNA]</scope>
    <source>
        <strain evidence="2">DSM 22248 / JCM 15807 / FRC-32</strain>
    </source>
</reference>
<organism evidence="1 2">
    <name type="scientific">Geotalea daltonii (strain DSM 22248 / JCM 15807 / FRC-32)</name>
    <name type="common">Geobacter daltonii</name>
    <dbReference type="NCBI Taxonomy" id="316067"/>
    <lineage>
        <taxon>Bacteria</taxon>
        <taxon>Pseudomonadati</taxon>
        <taxon>Thermodesulfobacteriota</taxon>
        <taxon>Desulfuromonadia</taxon>
        <taxon>Geobacterales</taxon>
        <taxon>Geobacteraceae</taxon>
        <taxon>Geotalea</taxon>
    </lineage>
</organism>
<dbReference type="AlphaFoldDB" id="B9M2H1"/>
<dbReference type="OrthoDB" id="839778at2"/>
<evidence type="ECO:0000313" key="2">
    <source>
        <dbReference type="Proteomes" id="UP000007721"/>
    </source>
</evidence>
<gene>
    <name evidence="1" type="ordered locus">Geob_0988</name>
</gene>
<dbReference type="EMBL" id="CP001390">
    <property type="protein sequence ID" value="ACM19350.1"/>
    <property type="molecule type" value="Genomic_DNA"/>
</dbReference>
<keyword evidence="2" id="KW-1185">Reference proteome</keyword>
<dbReference type="InterPro" id="IPR036388">
    <property type="entry name" value="WH-like_DNA-bd_sf"/>
</dbReference>
<dbReference type="Proteomes" id="UP000007721">
    <property type="component" value="Chromosome"/>
</dbReference>